<organism evidence="1 2">
    <name type="scientific">Plectonema radiosum NIES-515</name>
    <dbReference type="NCBI Taxonomy" id="2986073"/>
    <lineage>
        <taxon>Bacteria</taxon>
        <taxon>Bacillati</taxon>
        <taxon>Cyanobacteriota</taxon>
        <taxon>Cyanophyceae</taxon>
        <taxon>Oscillatoriophycideae</taxon>
        <taxon>Oscillatoriales</taxon>
        <taxon>Microcoleaceae</taxon>
        <taxon>Plectonema</taxon>
    </lineage>
</organism>
<comment type="caution">
    <text evidence="1">The sequence shown here is derived from an EMBL/GenBank/DDBJ whole genome shotgun (WGS) entry which is preliminary data.</text>
</comment>
<evidence type="ECO:0000313" key="1">
    <source>
        <dbReference type="EMBL" id="MCV3215805.1"/>
    </source>
</evidence>
<evidence type="ECO:0008006" key="3">
    <source>
        <dbReference type="Google" id="ProtNLM"/>
    </source>
</evidence>
<dbReference type="EMBL" id="JAOWRF010000289">
    <property type="protein sequence ID" value="MCV3215805.1"/>
    <property type="molecule type" value="Genomic_DNA"/>
</dbReference>
<keyword evidence="2" id="KW-1185">Reference proteome</keyword>
<accession>A0ABT3B4A0</accession>
<dbReference type="Proteomes" id="UP001526143">
    <property type="component" value="Unassembled WGS sequence"/>
</dbReference>
<name>A0ABT3B4A0_9CYAN</name>
<dbReference type="RefSeq" id="WP_263747452.1">
    <property type="nucleotide sequence ID" value="NZ_JAOWRF010000289.1"/>
</dbReference>
<protein>
    <recommendedName>
        <fullName evidence="3">Transposase</fullName>
    </recommendedName>
</protein>
<gene>
    <name evidence="1" type="ORF">OGM63_20215</name>
</gene>
<proteinExistence type="predicted"/>
<sequence>MLLLINILRGKKIRAIAKDFYNVLSEEFIATNTVIGCDVET</sequence>
<reference evidence="1 2" key="1">
    <citation type="submission" date="2022-10" db="EMBL/GenBank/DDBJ databases">
        <title>Identification of biosynthetic pathway for the production of the potent trypsin inhibitor radiosumin.</title>
        <authorList>
            <person name="Fewer D.P."/>
            <person name="Delbaje E."/>
            <person name="Ouyang X."/>
            <person name="Agostino P.D."/>
            <person name="Wahlsten M."/>
            <person name="Jokela J."/>
            <person name="Permi P."/>
            <person name="Haapaniemi E."/>
            <person name="Koistinen H."/>
        </authorList>
    </citation>
    <scope>NUCLEOTIDE SEQUENCE [LARGE SCALE GENOMIC DNA]</scope>
    <source>
        <strain evidence="1 2">NIES-515</strain>
    </source>
</reference>
<evidence type="ECO:0000313" key="2">
    <source>
        <dbReference type="Proteomes" id="UP001526143"/>
    </source>
</evidence>